<evidence type="ECO:0000313" key="2">
    <source>
        <dbReference type="Proteomes" id="UP000028411"/>
    </source>
</evidence>
<dbReference type="PATRIC" id="fig|46429.4.peg.2373"/>
<proteinExistence type="predicted"/>
<gene>
    <name evidence="1" type="ORF">BV95_02398</name>
</gene>
<dbReference type="Proteomes" id="UP000028411">
    <property type="component" value="Unassembled WGS sequence"/>
</dbReference>
<dbReference type="AlphaFoldDB" id="A0A081RDW7"/>
<reference evidence="1 2" key="1">
    <citation type="submission" date="2014-02" db="EMBL/GenBank/DDBJ databases">
        <title>Whole genome sequence of Sphingobium chlorophenolicum NBRC 16172.</title>
        <authorList>
            <person name="Gan H.M."/>
            <person name="Gan H.Y."/>
            <person name="Chew T.H."/>
            <person name="Savka M.A."/>
        </authorList>
    </citation>
    <scope>NUCLEOTIDE SEQUENCE [LARGE SCALE GENOMIC DNA]</scope>
    <source>
        <strain evidence="1 2">NBRC 16172</strain>
    </source>
</reference>
<protein>
    <submittedName>
        <fullName evidence="1">Uncharacterized protein</fullName>
    </submittedName>
</protein>
<accession>A0A081RDW7</accession>
<comment type="caution">
    <text evidence="1">The sequence shown here is derived from an EMBL/GenBank/DDBJ whole genome shotgun (WGS) entry which is preliminary data.</text>
</comment>
<dbReference type="EMBL" id="JFHR01000024">
    <property type="protein sequence ID" value="KEQ53390.1"/>
    <property type="molecule type" value="Genomic_DNA"/>
</dbReference>
<evidence type="ECO:0000313" key="1">
    <source>
        <dbReference type="EMBL" id="KEQ53390.1"/>
    </source>
</evidence>
<organism evidence="1 2">
    <name type="scientific">Sphingobium chlorophenolicum</name>
    <dbReference type="NCBI Taxonomy" id="46429"/>
    <lineage>
        <taxon>Bacteria</taxon>
        <taxon>Pseudomonadati</taxon>
        <taxon>Pseudomonadota</taxon>
        <taxon>Alphaproteobacteria</taxon>
        <taxon>Sphingomonadales</taxon>
        <taxon>Sphingomonadaceae</taxon>
        <taxon>Sphingobium</taxon>
    </lineage>
</organism>
<sequence>MTPAQTALAWFAGWLAKSSAPEPSPCSSARPVARTFFGKPIPNPVEMVVRGQWGELLPWDFAEPPTTDFSPNALPLFVSFEQAANLSLPATADLSDPPGQIRPGLRLDHALSKLEDARLALPMPWRSPEDRWPLMAVVGLDDPQEAIADAVARLGAAGVDLDAYPLIAVPLWALSPADRTHVIANRLPFLP</sequence>
<name>A0A081RDW7_SPHCR</name>